<evidence type="ECO:0000313" key="1">
    <source>
        <dbReference type="EMBL" id="MFC5637213.1"/>
    </source>
</evidence>
<keyword evidence="2" id="KW-1185">Reference proteome</keyword>
<evidence type="ECO:0000313" key="2">
    <source>
        <dbReference type="Proteomes" id="UP001596154"/>
    </source>
</evidence>
<accession>A0ABW0UUK4</accession>
<proteinExistence type="predicted"/>
<comment type="caution">
    <text evidence="1">The sequence shown here is derived from an EMBL/GenBank/DDBJ whole genome shotgun (WGS) entry which is preliminary data.</text>
</comment>
<organism evidence="1 2">
    <name type="scientific">Streptomyces bullii</name>
    <dbReference type="NCBI Taxonomy" id="349910"/>
    <lineage>
        <taxon>Bacteria</taxon>
        <taxon>Bacillati</taxon>
        <taxon>Actinomycetota</taxon>
        <taxon>Actinomycetes</taxon>
        <taxon>Kitasatosporales</taxon>
        <taxon>Streptomycetaceae</taxon>
        <taxon>Streptomyces</taxon>
    </lineage>
</organism>
<name>A0ABW0UUK4_9ACTN</name>
<gene>
    <name evidence="1" type="ORF">ACFPZJ_26105</name>
</gene>
<sequence length="65" mass="7367">MEQLVTALSALSEMLREAAPQSFHFSQLHKSDLHLRQVEQAWHVKRINSSCPAARDSSAGRPRVR</sequence>
<dbReference type="Proteomes" id="UP001596154">
    <property type="component" value="Unassembled WGS sequence"/>
</dbReference>
<reference evidence="2" key="1">
    <citation type="journal article" date="2019" name="Int. J. Syst. Evol. Microbiol.">
        <title>The Global Catalogue of Microorganisms (GCM) 10K type strain sequencing project: providing services to taxonomists for standard genome sequencing and annotation.</title>
        <authorList>
            <consortium name="The Broad Institute Genomics Platform"/>
            <consortium name="The Broad Institute Genome Sequencing Center for Infectious Disease"/>
            <person name="Wu L."/>
            <person name="Ma J."/>
        </authorList>
    </citation>
    <scope>NUCLEOTIDE SEQUENCE [LARGE SCALE GENOMIC DNA]</scope>
    <source>
        <strain evidence="2">CGMCC 4.7248</strain>
    </source>
</reference>
<protein>
    <submittedName>
        <fullName evidence="1">Uncharacterized protein</fullName>
    </submittedName>
</protein>
<dbReference type="EMBL" id="JBHSNY010000009">
    <property type="protein sequence ID" value="MFC5637213.1"/>
    <property type="molecule type" value="Genomic_DNA"/>
</dbReference>